<sequence length="307" mass="37111">MSQISIILPTYNVEKYIARALDSCINQTFKNIEIIVVDDCGSDKSIDIAKEYASKDERIKIIHNKENLKLLRARYEGVKVANSPYIMFLDPDDYLELNACEECVKILHENSDIDLICFNYRKIYKNMKFDDVYYSKCFYSLKNFYAFLFLKYPYIQWSIWGKVLKKEIYLKTIKYLDLNNDEKINIAEDVLVYLFYLMQTTKIKTINNILINYFIRDTSLANGNNSEQLLYIIQGHKDIILKLENLNKSIFFDSKINKKLYNYFIYILKKEMYQYYFNYLKTTKQYKIHHSILKKILKFKYYFWRKF</sequence>
<feature type="domain" description="Glycosyltransferase 2-like" evidence="3">
    <location>
        <begin position="5"/>
        <end position="140"/>
    </location>
</feature>
<evidence type="ECO:0000256" key="2">
    <source>
        <dbReference type="ARBA" id="ARBA00022679"/>
    </source>
</evidence>
<dbReference type="CDD" id="cd00761">
    <property type="entry name" value="Glyco_tranf_GTA_type"/>
    <property type="match status" value="1"/>
</dbReference>
<evidence type="ECO:0000259" key="3">
    <source>
        <dbReference type="Pfam" id="PF00535"/>
    </source>
</evidence>
<dbReference type="RefSeq" id="WP_039665935.1">
    <property type="nucleotide sequence ID" value="NZ_CP037746.1"/>
</dbReference>
<dbReference type="PANTHER" id="PTHR22916">
    <property type="entry name" value="GLYCOSYLTRANSFERASE"/>
    <property type="match status" value="1"/>
</dbReference>
<evidence type="ECO:0000313" key="5">
    <source>
        <dbReference type="EMBL" id="TXK71388.1"/>
    </source>
</evidence>
<dbReference type="GO" id="GO:0016758">
    <property type="term" value="F:hexosyltransferase activity"/>
    <property type="evidence" value="ECO:0007669"/>
    <property type="project" value="UniProtKB-ARBA"/>
</dbReference>
<dbReference type="PANTHER" id="PTHR22916:SF51">
    <property type="entry name" value="GLYCOSYLTRANSFERASE EPSH-RELATED"/>
    <property type="match status" value="1"/>
</dbReference>
<dbReference type="GeneID" id="66287936"/>
<dbReference type="InterPro" id="IPR001173">
    <property type="entry name" value="Glyco_trans_2-like"/>
</dbReference>
<evidence type="ECO:0000313" key="7">
    <source>
        <dbReference type="Proteomes" id="UP000321325"/>
    </source>
</evidence>
<protein>
    <submittedName>
        <fullName evidence="4">Glycosyltransferase family 2 protein</fullName>
    </submittedName>
</protein>
<keyword evidence="2" id="KW-0808">Transferase</keyword>
<organism evidence="4 6">
    <name type="scientific">Campylobacter volucris</name>
    <dbReference type="NCBI Taxonomy" id="1031542"/>
    <lineage>
        <taxon>Bacteria</taxon>
        <taxon>Pseudomonadati</taxon>
        <taxon>Campylobacterota</taxon>
        <taxon>Epsilonproteobacteria</taxon>
        <taxon>Campylobacterales</taxon>
        <taxon>Campylobacteraceae</taxon>
        <taxon>Campylobacter</taxon>
    </lineage>
</organism>
<dbReference type="Gene3D" id="3.90.550.10">
    <property type="entry name" value="Spore Coat Polysaccharide Biosynthesis Protein SpsA, Chain A"/>
    <property type="match status" value="1"/>
</dbReference>
<evidence type="ECO:0000313" key="6">
    <source>
        <dbReference type="Proteomes" id="UP000293421"/>
    </source>
</evidence>
<dbReference type="EMBL" id="CP037746">
    <property type="protein sequence ID" value="QBL13129.1"/>
    <property type="molecule type" value="Genomic_DNA"/>
</dbReference>
<dbReference type="InterPro" id="IPR029044">
    <property type="entry name" value="Nucleotide-diphossugar_trans"/>
</dbReference>
<dbReference type="Proteomes" id="UP000321325">
    <property type="component" value="Unassembled WGS sequence"/>
</dbReference>
<name>A0AAE5YIR8_9BACT</name>
<gene>
    <name evidence="4" type="ORF">A9460_01805</name>
    <name evidence="5" type="ORF">FVD15_00700</name>
</gene>
<proteinExistence type="predicted"/>
<reference evidence="5 7" key="2">
    <citation type="submission" date="2019-08" db="EMBL/GenBank/DDBJ databases">
        <title>Rapid identification of Enteric Bacteria from Whole Genome Sequences (WGS) using Average Nucleotide Identity (ANI).</title>
        <authorList>
            <person name="Lane C."/>
        </authorList>
    </citation>
    <scope>NUCLEOTIDE SEQUENCE [LARGE SCALE GENOMIC DNA]</scope>
    <source>
        <strain evidence="5 7">2010D-8464</strain>
    </source>
</reference>
<keyword evidence="1" id="KW-0328">Glycosyltransferase</keyword>
<accession>A0AAE5YIR8</accession>
<keyword evidence="7" id="KW-1185">Reference proteome</keyword>
<dbReference type="AlphaFoldDB" id="A0AAE5YIR8"/>
<dbReference type="Proteomes" id="UP000293421">
    <property type="component" value="Chromosome"/>
</dbReference>
<reference evidence="4 6" key="1">
    <citation type="submission" date="2019-02" db="EMBL/GenBank/DDBJ databases">
        <title>Use of ANI for Rapid Identification of Enteric Bacteria.</title>
        <authorList>
            <person name="Pruckler J."/>
            <person name="Lane C."/>
            <person name="Aubert R."/>
        </authorList>
    </citation>
    <scope>NUCLEOTIDE SEQUENCE [LARGE SCALE GENOMIC DNA]</scope>
    <source>
        <strain evidence="4 6">2014D-0083</strain>
    </source>
</reference>
<evidence type="ECO:0000313" key="4">
    <source>
        <dbReference type="EMBL" id="QBL13129.1"/>
    </source>
</evidence>
<dbReference type="EMBL" id="VRMB01000004">
    <property type="protein sequence ID" value="TXK71388.1"/>
    <property type="molecule type" value="Genomic_DNA"/>
</dbReference>
<evidence type="ECO:0000256" key="1">
    <source>
        <dbReference type="ARBA" id="ARBA00022676"/>
    </source>
</evidence>
<dbReference type="Pfam" id="PF00535">
    <property type="entry name" value="Glycos_transf_2"/>
    <property type="match status" value="1"/>
</dbReference>
<dbReference type="SUPFAM" id="SSF53448">
    <property type="entry name" value="Nucleotide-diphospho-sugar transferases"/>
    <property type="match status" value="1"/>
</dbReference>